<evidence type="ECO:0000256" key="1">
    <source>
        <dbReference type="ARBA" id="ARBA00006817"/>
    </source>
</evidence>
<gene>
    <name evidence="3" type="ORF">QFZ26_000552</name>
</gene>
<dbReference type="Proteomes" id="UP001239083">
    <property type="component" value="Unassembled WGS sequence"/>
</dbReference>
<dbReference type="RefSeq" id="WP_307039064.1">
    <property type="nucleotide sequence ID" value="NZ_JAUSYY010000001.1"/>
</dbReference>
<keyword evidence="4" id="KW-1185">Reference proteome</keyword>
<proteinExistence type="inferred from homology"/>
<protein>
    <submittedName>
        <fullName evidence="3">Uncharacterized protein YndB with AHSA1/START domain</fullName>
    </submittedName>
</protein>
<dbReference type="InterPro" id="IPR013538">
    <property type="entry name" value="ASHA1/2-like_C"/>
</dbReference>
<comment type="caution">
    <text evidence="3">The sequence shown here is derived from an EMBL/GenBank/DDBJ whole genome shotgun (WGS) entry which is preliminary data.</text>
</comment>
<name>A0ABU0R4J4_9MICO</name>
<evidence type="ECO:0000259" key="2">
    <source>
        <dbReference type="Pfam" id="PF08327"/>
    </source>
</evidence>
<feature type="domain" description="Activator of Hsp90 ATPase homologue 1/2-like C-terminal" evidence="2">
    <location>
        <begin position="25"/>
        <end position="132"/>
    </location>
</feature>
<sequence>MTIDDGRISAAATGFLLEFDELYDTDIDDLWNAITTPERLSRFMAPYRGEFRLGGRWEAIGSDGGVYCVGDVTSCEPPRAFTTTWQVADAPPTELIVRLESDGERTWLRLRHEGVTDVAYGPGWHAYLEALAWHLLEPALDLADGDAWHRRLAELAPAYEARFAAARR</sequence>
<evidence type="ECO:0000313" key="3">
    <source>
        <dbReference type="EMBL" id="MDQ0892997.1"/>
    </source>
</evidence>
<organism evidence="3 4">
    <name type="scientific">Agromyces ramosus</name>
    <dbReference type="NCBI Taxonomy" id="33879"/>
    <lineage>
        <taxon>Bacteria</taxon>
        <taxon>Bacillati</taxon>
        <taxon>Actinomycetota</taxon>
        <taxon>Actinomycetes</taxon>
        <taxon>Micrococcales</taxon>
        <taxon>Microbacteriaceae</taxon>
        <taxon>Agromyces</taxon>
    </lineage>
</organism>
<dbReference type="Gene3D" id="3.30.530.20">
    <property type="match status" value="1"/>
</dbReference>
<dbReference type="EMBL" id="JAUSYY010000001">
    <property type="protein sequence ID" value="MDQ0892997.1"/>
    <property type="molecule type" value="Genomic_DNA"/>
</dbReference>
<comment type="similarity">
    <text evidence="1">Belongs to the AHA1 family.</text>
</comment>
<dbReference type="SUPFAM" id="SSF55961">
    <property type="entry name" value="Bet v1-like"/>
    <property type="match status" value="1"/>
</dbReference>
<reference evidence="3 4" key="1">
    <citation type="submission" date="2023-07" db="EMBL/GenBank/DDBJ databases">
        <title>Comparative genomics of wheat-associated soil bacteria to identify genetic determinants of phenazine resistance.</title>
        <authorList>
            <person name="Mouncey N."/>
        </authorList>
    </citation>
    <scope>NUCLEOTIDE SEQUENCE [LARGE SCALE GENOMIC DNA]</scope>
    <source>
        <strain evidence="3 4">V3I3</strain>
    </source>
</reference>
<dbReference type="InterPro" id="IPR023393">
    <property type="entry name" value="START-like_dom_sf"/>
</dbReference>
<dbReference type="Pfam" id="PF08327">
    <property type="entry name" value="AHSA1"/>
    <property type="match status" value="1"/>
</dbReference>
<evidence type="ECO:0000313" key="4">
    <source>
        <dbReference type="Proteomes" id="UP001239083"/>
    </source>
</evidence>
<accession>A0ABU0R4J4</accession>